<name>B4G2W6_DROPE</name>
<keyword evidence="1" id="KW-0732">Signal</keyword>
<protein>
    <submittedName>
        <fullName evidence="2">GL23533</fullName>
    </submittedName>
</protein>
<feature type="signal peptide" evidence="1">
    <location>
        <begin position="1"/>
        <end position="31"/>
    </location>
</feature>
<dbReference type="OrthoDB" id="6614738at2759"/>
<dbReference type="eggNOG" id="KOG1052">
    <property type="taxonomic scope" value="Eukaryota"/>
</dbReference>
<sequence>MSGLELRISGRSVWAATLLLHFLLLASGVDGFGMNLMTVPNNDKSQGACILALLRKYFDSGDGLSGSVLCISRNYQLHNVSGAAAQWHELV</sequence>
<keyword evidence="3" id="KW-1185">Reference proteome</keyword>
<dbReference type="AlphaFoldDB" id="B4G2W6"/>
<dbReference type="EMBL" id="CH479179">
    <property type="protein sequence ID" value="EDW24161.1"/>
    <property type="molecule type" value="Genomic_DNA"/>
</dbReference>
<organism evidence="3">
    <name type="scientific">Drosophila persimilis</name>
    <name type="common">Fruit fly</name>
    <dbReference type="NCBI Taxonomy" id="7234"/>
    <lineage>
        <taxon>Eukaryota</taxon>
        <taxon>Metazoa</taxon>
        <taxon>Ecdysozoa</taxon>
        <taxon>Arthropoda</taxon>
        <taxon>Hexapoda</taxon>
        <taxon>Insecta</taxon>
        <taxon>Pterygota</taxon>
        <taxon>Neoptera</taxon>
        <taxon>Endopterygota</taxon>
        <taxon>Diptera</taxon>
        <taxon>Brachycera</taxon>
        <taxon>Muscomorpha</taxon>
        <taxon>Ephydroidea</taxon>
        <taxon>Drosophilidae</taxon>
        <taxon>Drosophila</taxon>
        <taxon>Sophophora</taxon>
    </lineage>
</organism>
<proteinExistence type="predicted"/>
<evidence type="ECO:0000313" key="3">
    <source>
        <dbReference type="Proteomes" id="UP000008744"/>
    </source>
</evidence>
<gene>
    <name evidence="2" type="primary">Dper\GL23533</name>
    <name evidence="2" type="ORF">Dper_GL23533</name>
</gene>
<accession>B4G2W6</accession>
<evidence type="ECO:0000256" key="1">
    <source>
        <dbReference type="SAM" id="SignalP"/>
    </source>
</evidence>
<reference evidence="2 3" key="1">
    <citation type="journal article" date="2007" name="Nature">
        <title>Evolution of genes and genomes on the Drosophila phylogeny.</title>
        <authorList>
            <consortium name="Drosophila 12 Genomes Consortium"/>
            <person name="Clark A.G."/>
            <person name="Eisen M.B."/>
            <person name="Smith D.R."/>
            <person name="Bergman C.M."/>
            <person name="Oliver B."/>
            <person name="Markow T.A."/>
            <person name="Kaufman T.C."/>
            <person name="Kellis M."/>
            <person name="Gelbart W."/>
            <person name="Iyer V.N."/>
            <person name="Pollard D.A."/>
            <person name="Sackton T.B."/>
            <person name="Larracuente A.M."/>
            <person name="Singh N.D."/>
            <person name="Abad J.P."/>
            <person name="Abt D.N."/>
            <person name="Adryan B."/>
            <person name="Aguade M."/>
            <person name="Akashi H."/>
            <person name="Anderson W.W."/>
            <person name="Aquadro C.F."/>
            <person name="Ardell D.H."/>
            <person name="Arguello R."/>
            <person name="Artieri C.G."/>
            <person name="Barbash D.A."/>
            <person name="Barker D."/>
            <person name="Barsanti P."/>
            <person name="Batterham P."/>
            <person name="Batzoglou S."/>
            <person name="Begun D."/>
            <person name="Bhutkar A."/>
            <person name="Blanco E."/>
            <person name="Bosak S.A."/>
            <person name="Bradley R.K."/>
            <person name="Brand A.D."/>
            <person name="Brent M.R."/>
            <person name="Brooks A.N."/>
            <person name="Brown R.H."/>
            <person name="Butlin R.K."/>
            <person name="Caggese C."/>
            <person name="Calvi B.R."/>
            <person name="Bernardo de Carvalho A."/>
            <person name="Caspi A."/>
            <person name="Castrezana S."/>
            <person name="Celniker S.E."/>
            <person name="Chang J.L."/>
            <person name="Chapple C."/>
            <person name="Chatterji S."/>
            <person name="Chinwalla A."/>
            <person name="Civetta A."/>
            <person name="Clifton S.W."/>
            <person name="Comeron J.M."/>
            <person name="Costello J.C."/>
            <person name="Coyne J.A."/>
            <person name="Daub J."/>
            <person name="David R.G."/>
            <person name="Delcher A.L."/>
            <person name="Delehaunty K."/>
            <person name="Do C.B."/>
            <person name="Ebling H."/>
            <person name="Edwards K."/>
            <person name="Eickbush T."/>
            <person name="Evans J.D."/>
            <person name="Filipski A."/>
            <person name="Findeiss S."/>
            <person name="Freyhult E."/>
            <person name="Fulton L."/>
            <person name="Fulton R."/>
            <person name="Garcia A.C."/>
            <person name="Gardiner A."/>
            <person name="Garfield D.A."/>
            <person name="Garvin B.E."/>
            <person name="Gibson G."/>
            <person name="Gilbert D."/>
            <person name="Gnerre S."/>
            <person name="Godfrey J."/>
            <person name="Good R."/>
            <person name="Gotea V."/>
            <person name="Gravely B."/>
            <person name="Greenberg A.J."/>
            <person name="Griffiths-Jones S."/>
            <person name="Gross S."/>
            <person name="Guigo R."/>
            <person name="Gustafson E.A."/>
            <person name="Haerty W."/>
            <person name="Hahn M.W."/>
            <person name="Halligan D.L."/>
            <person name="Halpern A.L."/>
            <person name="Halter G.M."/>
            <person name="Han M.V."/>
            <person name="Heger A."/>
            <person name="Hillier L."/>
            <person name="Hinrichs A.S."/>
            <person name="Holmes I."/>
            <person name="Hoskins R.A."/>
            <person name="Hubisz M.J."/>
            <person name="Hultmark D."/>
            <person name="Huntley M.A."/>
            <person name="Jaffe D.B."/>
            <person name="Jagadeeshan S."/>
            <person name="Jeck W.R."/>
            <person name="Johnson J."/>
            <person name="Jones C.D."/>
            <person name="Jordan W.C."/>
            <person name="Karpen G.H."/>
            <person name="Kataoka E."/>
            <person name="Keightley P.D."/>
            <person name="Kheradpour P."/>
            <person name="Kirkness E.F."/>
            <person name="Koerich L.B."/>
            <person name="Kristiansen K."/>
            <person name="Kudrna D."/>
            <person name="Kulathinal R.J."/>
            <person name="Kumar S."/>
            <person name="Kwok R."/>
            <person name="Lander E."/>
            <person name="Langley C.H."/>
            <person name="Lapoint R."/>
            <person name="Lazzaro B.P."/>
            <person name="Lee S.J."/>
            <person name="Levesque L."/>
            <person name="Li R."/>
            <person name="Lin C.F."/>
            <person name="Lin M.F."/>
            <person name="Lindblad-Toh K."/>
            <person name="Llopart A."/>
            <person name="Long M."/>
            <person name="Low L."/>
            <person name="Lozovsky E."/>
            <person name="Lu J."/>
            <person name="Luo M."/>
            <person name="Machado C.A."/>
            <person name="Makalowski W."/>
            <person name="Marzo M."/>
            <person name="Matsuda M."/>
            <person name="Matzkin L."/>
            <person name="McAllister B."/>
            <person name="McBride C.S."/>
            <person name="McKernan B."/>
            <person name="McKernan K."/>
            <person name="Mendez-Lago M."/>
            <person name="Minx P."/>
            <person name="Mollenhauer M.U."/>
            <person name="Montooth K."/>
            <person name="Mount S.M."/>
            <person name="Mu X."/>
            <person name="Myers E."/>
            <person name="Negre B."/>
            <person name="Newfeld S."/>
            <person name="Nielsen R."/>
            <person name="Noor M.A."/>
            <person name="O'Grady P."/>
            <person name="Pachter L."/>
            <person name="Papaceit M."/>
            <person name="Parisi M.J."/>
            <person name="Parisi M."/>
            <person name="Parts L."/>
            <person name="Pedersen J.S."/>
            <person name="Pesole G."/>
            <person name="Phillippy A.M."/>
            <person name="Ponting C.P."/>
            <person name="Pop M."/>
            <person name="Porcelli D."/>
            <person name="Powell J.R."/>
            <person name="Prohaska S."/>
            <person name="Pruitt K."/>
            <person name="Puig M."/>
            <person name="Quesneville H."/>
            <person name="Ram K.R."/>
            <person name="Rand D."/>
            <person name="Rasmussen M.D."/>
            <person name="Reed L.K."/>
            <person name="Reenan R."/>
            <person name="Reily A."/>
            <person name="Remington K.A."/>
            <person name="Rieger T.T."/>
            <person name="Ritchie M.G."/>
            <person name="Robin C."/>
            <person name="Rogers Y.H."/>
            <person name="Rohde C."/>
            <person name="Rozas J."/>
            <person name="Rubenfield M.J."/>
            <person name="Ruiz A."/>
            <person name="Russo S."/>
            <person name="Salzberg S.L."/>
            <person name="Sanchez-Gracia A."/>
            <person name="Saranga D.J."/>
            <person name="Sato H."/>
            <person name="Schaeffer S.W."/>
            <person name="Schatz M.C."/>
            <person name="Schlenke T."/>
            <person name="Schwartz R."/>
            <person name="Segarra C."/>
            <person name="Singh R.S."/>
            <person name="Sirot L."/>
            <person name="Sirota M."/>
            <person name="Sisneros N.B."/>
            <person name="Smith C.D."/>
            <person name="Smith T.F."/>
            <person name="Spieth J."/>
            <person name="Stage D.E."/>
            <person name="Stark A."/>
            <person name="Stephan W."/>
            <person name="Strausberg R.L."/>
            <person name="Strempel S."/>
            <person name="Sturgill D."/>
            <person name="Sutton G."/>
            <person name="Sutton G.G."/>
            <person name="Tao W."/>
            <person name="Teichmann S."/>
            <person name="Tobari Y.N."/>
            <person name="Tomimura Y."/>
            <person name="Tsolas J.M."/>
            <person name="Valente V.L."/>
            <person name="Venter E."/>
            <person name="Venter J.C."/>
            <person name="Vicario S."/>
            <person name="Vieira F.G."/>
            <person name="Vilella A.J."/>
            <person name="Villasante A."/>
            <person name="Walenz B."/>
            <person name="Wang J."/>
            <person name="Wasserman M."/>
            <person name="Watts T."/>
            <person name="Wilson D."/>
            <person name="Wilson R.K."/>
            <person name="Wing R.A."/>
            <person name="Wolfner M.F."/>
            <person name="Wong A."/>
            <person name="Wong G.K."/>
            <person name="Wu C.I."/>
            <person name="Wu G."/>
            <person name="Yamamoto D."/>
            <person name="Yang H.P."/>
            <person name="Yang S.P."/>
            <person name="Yorke J.A."/>
            <person name="Yoshida K."/>
            <person name="Zdobnov E."/>
            <person name="Zhang P."/>
            <person name="Zhang Y."/>
            <person name="Zimin A.V."/>
            <person name="Baldwin J."/>
            <person name="Abdouelleil A."/>
            <person name="Abdulkadir J."/>
            <person name="Abebe A."/>
            <person name="Abera B."/>
            <person name="Abreu J."/>
            <person name="Acer S.C."/>
            <person name="Aftuck L."/>
            <person name="Alexander A."/>
            <person name="An P."/>
            <person name="Anderson E."/>
            <person name="Anderson S."/>
            <person name="Arachi H."/>
            <person name="Azer M."/>
            <person name="Bachantsang P."/>
            <person name="Barry A."/>
            <person name="Bayul T."/>
            <person name="Berlin A."/>
            <person name="Bessette D."/>
            <person name="Bloom T."/>
            <person name="Blye J."/>
            <person name="Boguslavskiy L."/>
            <person name="Bonnet C."/>
            <person name="Boukhgalter B."/>
            <person name="Bourzgui I."/>
            <person name="Brown A."/>
            <person name="Cahill P."/>
            <person name="Channer S."/>
            <person name="Cheshatsang Y."/>
            <person name="Chuda L."/>
            <person name="Citroen M."/>
            <person name="Collymore A."/>
            <person name="Cooke P."/>
            <person name="Costello M."/>
            <person name="D'Aco K."/>
            <person name="Daza R."/>
            <person name="De Haan G."/>
            <person name="DeGray S."/>
            <person name="DeMaso C."/>
            <person name="Dhargay N."/>
            <person name="Dooley K."/>
            <person name="Dooley E."/>
            <person name="Doricent M."/>
            <person name="Dorje P."/>
            <person name="Dorjee K."/>
            <person name="Dupes A."/>
            <person name="Elong R."/>
            <person name="Falk J."/>
            <person name="Farina A."/>
            <person name="Faro S."/>
            <person name="Ferguson D."/>
            <person name="Fisher S."/>
            <person name="Foley C.D."/>
            <person name="Franke A."/>
            <person name="Friedrich D."/>
            <person name="Gadbois L."/>
            <person name="Gearin G."/>
            <person name="Gearin C.R."/>
            <person name="Giannoukos G."/>
            <person name="Goode T."/>
            <person name="Graham J."/>
            <person name="Grandbois E."/>
            <person name="Grewal S."/>
            <person name="Gyaltsen K."/>
            <person name="Hafez N."/>
            <person name="Hagos B."/>
            <person name="Hall J."/>
            <person name="Henson C."/>
            <person name="Hollinger A."/>
            <person name="Honan T."/>
            <person name="Huard M.D."/>
            <person name="Hughes L."/>
            <person name="Hurhula B."/>
            <person name="Husby M.E."/>
            <person name="Kamat A."/>
            <person name="Kanga B."/>
            <person name="Kashin S."/>
            <person name="Khazanovich D."/>
            <person name="Kisner P."/>
            <person name="Lance K."/>
            <person name="Lara M."/>
            <person name="Lee W."/>
            <person name="Lennon N."/>
            <person name="Letendre F."/>
            <person name="LeVine R."/>
            <person name="Lipovsky A."/>
            <person name="Liu X."/>
            <person name="Liu J."/>
            <person name="Liu S."/>
            <person name="Lokyitsang T."/>
            <person name="Lokyitsang Y."/>
            <person name="Lubonja R."/>
            <person name="Lui A."/>
            <person name="MacDonald P."/>
            <person name="Magnisalis V."/>
            <person name="Maru K."/>
            <person name="Matthews C."/>
            <person name="McCusker W."/>
            <person name="McDonough S."/>
            <person name="Mehta T."/>
            <person name="Meldrim J."/>
            <person name="Meneus L."/>
            <person name="Mihai O."/>
            <person name="Mihalev A."/>
            <person name="Mihova T."/>
            <person name="Mittelman R."/>
            <person name="Mlenga V."/>
            <person name="Montmayeur A."/>
            <person name="Mulrain L."/>
            <person name="Navidi A."/>
            <person name="Naylor J."/>
            <person name="Negash T."/>
            <person name="Nguyen T."/>
            <person name="Nguyen N."/>
            <person name="Nicol R."/>
            <person name="Norbu C."/>
            <person name="Norbu N."/>
            <person name="Novod N."/>
            <person name="O'Neill B."/>
            <person name="Osman S."/>
            <person name="Markiewicz E."/>
            <person name="Oyono O.L."/>
            <person name="Patti C."/>
            <person name="Phunkhang P."/>
            <person name="Pierre F."/>
            <person name="Priest M."/>
            <person name="Raghuraman S."/>
            <person name="Rege F."/>
            <person name="Reyes R."/>
            <person name="Rise C."/>
            <person name="Rogov P."/>
            <person name="Ross K."/>
            <person name="Ryan E."/>
            <person name="Settipalli S."/>
            <person name="Shea T."/>
            <person name="Sherpa N."/>
            <person name="Shi L."/>
            <person name="Shih D."/>
            <person name="Sparrow T."/>
            <person name="Spaulding J."/>
            <person name="Stalker J."/>
            <person name="Stange-Thomann N."/>
            <person name="Stavropoulos S."/>
            <person name="Stone C."/>
            <person name="Strader C."/>
            <person name="Tesfaye S."/>
            <person name="Thomson T."/>
            <person name="Thoulutsang Y."/>
            <person name="Thoulutsang D."/>
            <person name="Topham K."/>
            <person name="Topping I."/>
            <person name="Tsamla T."/>
            <person name="Vassiliev H."/>
            <person name="Vo A."/>
            <person name="Wangchuk T."/>
            <person name="Wangdi T."/>
            <person name="Weiand M."/>
            <person name="Wilkinson J."/>
            <person name="Wilson A."/>
            <person name="Yadav S."/>
            <person name="Young G."/>
            <person name="Yu Q."/>
            <person name="Zembek L."/>
            <person name="Zhong D."/>
            <person name="Zimmer A."/>
            <person name="Zwirko Z."/>
            <person name="Jaffe D.B."/>
            <person name="Alvarez P."/>
            <person name="Brockman W."/>
            <person name="Butler J."/>
            <person name="Chin C."/>
            <person name="Gnerre S."/>
            <person name="Grabherr M."/>
            <person name="Kleber M."/>
            <person name="Mauceli E."/>
            <person name="MacCallum I."/>
        </authorList>
    </citation>
    <scope>NUCLEOTIDE SEQUENCE [LARGE SCALE GENOMIC DNA]</scope>
    <source>
        <strain evidence="3">MSH-3 / Tucson 14011-0111.49</strain>
    </source>
</reference>
<feature type="chain" id="PRO_5002802807" evidence="1">
    <location>
        <begin position="32"/>
        <end position="91"/>
    </location>
</feature>
<dbReference type="Proteomes" id="UP000008744">
    <property type="component" value="Unassembled WGS sequence"/>
</dbReference>
<dbReference type="HOGENOM" id="CLU_2429371_0_0_1"/>
<evidence type="ECO:0000313" key="2">
    <source>
        <dbReference type="EMBL" id="EDW24161.1"/>
    </source>
</evidence>